<evidence type="ECO:0008006" key="3">
    <source>
        <dbReference type="Google" id="ProtNLM"/>
    </source>
</evidence>
<organism evidence="1 2">
    <name type="scientific">Alcaligenes faecalis</name>
    <dbReference type="NCBI Taxonomy" id="511"/>
    <lineage>
        <taxon>Bacteria</taxon>
        <taxon>Pseudomonadati</taxon>
        <taxon>Pseudomonadota</taxon>
        <taxon>Betaproteobacteria</taxon>
        <taxon>Burkholderiales</taxon>
        <taxon>Alcaligenaceae</taxon>
        <taxon>Alcaligenes</taxon>
    </lineage>
</organism>
<keyword evidence="2" id="KW-1185">Reference proteome</keyword>
<evidence type="ECO:0000313" key="2">
    <source>
        <dbReference type="Proteomes" id="UP001211866"/>
    </source>
</evidence>
<evidence type="ECO:0000313" key="1">
    <source>
        <dbReference type="EMBL" id="WBM39731.1"/>
    </source>
</evidence>
<dbReference type="RefSeq" id="WP_270119536.1">
    <property type="nucleotide sequence ID" value="NZ_CP096916.1"/>
</dbReference>
<accession>A0ABY7N6M8</accession>
<proteinExistence type="predicted"/>
<dbReference type="Proteomes" id="UP001211866">
    <property type="component" value="Chromosome"/>
</dbReference>
<gene>
    <name evidence="1" type="ORF">M2J83_07945</name>
</gene>
<sequence length="498" mass="52712">MAWYEAGTVRVTVNSATVTGTGTKWLAGARQGEAFVAPDGRLYEVLNIASDTSLTLTKPYRGATATGQSYALAPMQGYVKELADRAAELLPALSDMGSAARGTLATSTIDPVPGRVMRNADWGFGGNSGAVADQDILKNPINGIYRSGSSDVGKPDGTSSGSSYFKFGWGGTYYGLLYASPVQDKFYIRTVNNAKPNAWKELMTVGQYGVGRSGADANLDIFPAADLNALGVGAGSYYYGPLVGDASKLPFDPNVTGYNAGALFHRQAGTAGGQVVVSSSNRLGWRGRRGGAYQTWREAMYVGEYGFGGAQVSPTSWDAQKTGWYYRSGAKPAWGGGGVFLDLAYNTTAFNSGLRISTDPYTDNFYMNGAVSGQKTFRNACKLVHDKNIVGDVAGGSVVQSGSNASGQWLRFADGTQICYGNQNFPGNGWNAKPWHYPLAFISRPVVAVSGGGDNGGFAAAPILEIQNTGVIFRKVTGSVENDNWADFFVVAIGRWKA</sequence>
<dbReference type="EMBL" id="CP096916">
    <property type="protein sequence ID" value="WBM39731.1"/>
    <property type="molecule type" value="Genomic_DNA"/>
</dbReference>
<reference evidence="1 2" key="1">
    <citation type="submission" date="2022-05" db="EMBL/GenBank/DDBJ databases">
        <title>Complete sequence of strain NY11312.</title>
        <authorList>
            <person name="Zhou D."/>
        </authorList>
    </citation>
    <scope>NUCLEOTIDE SEQUENCE [LARGE SCALE GENOMIC DNA]</scope>
    <source>
        <strain evidence="1 2">NY11312</strain>
    </source>
</reference>
<name>A0ABY7N6M8_ALCFA</name>
<protein>
    <recommendedName>
        <fullName evidence="3">Phage tail protein</fullName>
    </recommendedName>
</protein>